<reference evidence="5 6" key="1">
    <citation type="submission" date="2016-01" db="EMBL/GenBank/DDBJ databases">
        <title>Complete genome sequence of a soil Actinobacterium, Isoptericola dokdonensis DS-3.</title>
        <authorList>
            <person name="Kwon S.-K."/>
            <person name="Kim J.F."/>
        </authorList>
    </citation>
    <scope>NUCLEOTIDE SEQUENCE [LARGE SCALE GENOMIC DNA]</scope>
    <source>
        <strain evidence="5 6">DS-3</strain>
    </source>
</reference>
<evidence type="ECO:0000313" key="6">
    <source>
        <dbReference type="Proteomes" id="UP000076794"/>
    </source>
</evidence>
<keyword evidence="2" id="KW-0238">DNA-binding</keyword>
<dbReference type="CDD" id="cd06267">
    <property type="entry name" value="PBP1_LacI_sugar_binding-like"/>
    <property type="match status" value="1"/>
</dbReference>
<accession>A0A161I8M9</accession>
<dbReference type="SUPFAM" id="SSF53822">
    <property type="entry name" value="Periplasmic binding protein-like I"/>
    <property type="match status" value="1"/>
</dbReference>
<organism evidence="5 6">
    <name type="scientific">Isoptericola dokdonensis DS-3</name>
    <dbReference type="NCBI Taxonomy" id="1300344"/>
    <lineage>
        <taxon>Bacteria</taxon>
        <taxon>Bacillati</taxon>
        <taxon>Actinomycetota</taxon>
        <taxon>Actinomycetes</taxon>
        <taxon>Micrococcales</taxon>
        <taxon>Promicromonosporaceae</taxon>
        <taxon>Isoptericola</taxon>
    </lineage>
</organism>
<dbReference type="SMART" id="SM00354">
    <property type="entry name" value="HTH_LACI"/>
    <property type="match status" value="1"/>
</dbReference>
<dbReference type="CDD" id="cd01392">
    <property type="entry name" value="HTH_LacI"/>
    <property type="match status" value="1"/>
</dbReference>
<evidence type="ECO:0000259" key="4">
    <source>
        <dbReference type="PROSITE" id="PS50932"/>
    </source>
</evidence>
<dbReference type="PATRIC" id="fig|1300344.3.peg.2585"/>
<dbReference type="PANTHER" id="PTHR30146:SF109">
    <property type="entry name" value="HTH-TYPE TRANSCRIPTIONAL REGULATOR GALS"/>
    <property type="match status" value="1"/>
</dbReference>
<dbReference type="Pfam" id="PF00356">
    <property type="entry name" value="LacI"/>
    <property type="match status" value="1"/>
</dbReference>
<gene>
    <name evidence="5" type="primary">degA_6</name>
    <name evidence="5" type="ORF">I598_2574</name>
</gene>
<keyword evidence="3" id="KW-0804">Transcription</keyword>
<proteinExistence type="predicted"/>
<dbReference type="InterPro" id="IPR010982">
    <property type="entry name" value="Lambda_DNA-bd_dom_sf"/>
</dbReference>
<dbReference type="PANTHER" id="PTHR30146">
    <property type="entry name" value="LACI-RELATED TRANSCRIPTIONAL REPRESSOR"/>
    <property type="match status" value="1"/>
</dbReference>
<dbReference type="InterPro" id="IPR000843">
    <property type="entry name" value="HTH_LacI"/>
</dbReference>
<sequence length="348" mass="35818">MTPVRPTMSDVARAAGVSAMTVSNVLTGRRPVSPATRARVEAAAAELGYELNLTARHLRAGRTDTVALVVPRLDHPYYGELAARLTGLLAPQGRHLAVEQTDAGPHGELAALTQARWQLYDGVLLSVVGLTPADLDSVRTSAPLVLLGEQRMPARHDHVRMDNVRGARIATAHLLAAGSRRVAVVGGADPDPDAGMMPARTAGWVAAHAAAGIEPDPALVVPAPRADLADGRDAVRRLVAADVPFDGVLAVTDTLATGVLAGLAEAGLRVPDDVQVVGFDDLAASGFTVPALTTVDPGHDAMAHAALRLLDRQAGPAGPGGAGDPGRTGEHVVAPVRLVVRGSTRPVA</sequence>
<dbReference type="EMBL" id="CP014209">
    <property type="protein sequence ID" value="ANC32108.1"/>
    <property type="molecule type" value="Genomic_DNA"/>
</dbReference>
<dbReference type="SUPFAM" id="SSF47413">
    <property type="entry name" value="lambda repressor-like DNA-binding domains"/>
    <property type="match status" value="1"/>
</dbReference>
<evidence type="ECO:0000256" key="2">
    <source>
        <dbReference type="ARBA" id="ARBA00023125"/>
    </source>
</evidence>
<dbReference type="Proteomes" id="UP000076794">
    <property type="component" value="Chromosome"/>
</dbReference>
<dbReference type="InterPro" id="IPR028082">
    <property type="entry name" value="Peripla_BP_I"/>
</dbReference>
<dbReference type="Pfam" id="PF13377">
    <property type="entry name" value="Peripla_BP_3"/>
    <property type="match status" value="1"/>
</dbReference>
<name>A0A161I8M9_9MICO</name>
<dbReference type="InterPro" id="IPR046335">
    <property type="entry name" value="LacI/GalR-like_sensor"/>
</dbReference>
<dbReference type="STRING" id="1300344.I598_2574"/>
<evidence type="ECO:0000313" key="5">
    <source>
        <dbReference type="EMBL" id="ANC32108.1"/>
    </source>
</evidence>
<evidence type="ECO:0000256" key="1">
    <source>
        <dbReference type="ARBA" id="ARBA00023015"/>
    </source>
</evidence>
<dbReference type="AlphaFoldDB" id="A0A161I8M9"/>
<dbReference type="PROSITE" id="PS50932">
    <property type="entry name" value="HTH_LACI_2"/>
    <property type="match status" value="1"/>
</dbReference>
<dbReference type="GO" id="GO:0000976">
    <property type="term" value="F:transcription cis-regulatory region binding"/>
    <property type="evidence" value="ECO:0007669"/>
    <property type="project" value="TreeGrafter"/>
</dbReference>
<feature type="domain" description="HTH lacI-type" evidence="4">
    <location>
        <begin position="6"/>
        <end position="60"/>
    </location>
</feature>
<evidence type="ECO:0000256" key="3">
    <source>
        <dbReference type="ARBA" id="ARBA00023163"/>
    </source>
</evidence>
<dbReference type="GO" id="GO:0003700">
    <property type="term" value="F:DNA-binding transcription factor activity"/>
    <property type="evidence" value="ECO:0007669"/>
    <property type="project" value="TreeGrafter"/>
</dbReference>
<dbReference type="KEGG" id="ido:I598_2574"/>
<protein>
    <submittedName>
        <fullName evidence="5">HTH-type transcriptional regulator DegA</fullName>
    </submittedName>
</protein>
<dbReference type="Gene3D" id="3.40.50.2300">
    <property type="match status" value="2"/>
</dbReference>
<dbReference type="PROSITE" id="PS00356">
    <property type="entry name" value="HTH_LACI_1"/>
    <property type="match status" value="1"/>
</dbReference>
<dbReference type="Gene3D" id="1.10.260.40">
    <property type="entry name" value="lambda repressor-like DNA-binding domains"/>
    <property type="match status" value="1"/>
</dbReference>
<keyword evidence="1" id="KW-0805">Transcription regulation</keyword>
<keyword evidence="6" id="KW-1185">Reference proteome</keyword>